<organism evidence="1 2">
    <name type="scientific">Aphis craccivora</name>
    <name type="common">Cowpea aphid</name>
    <dbReference type="NCBI Taxonomy" id="307492"/>
    <lineage>
        <taxon>Eukaryota</taxon>
        <taxon>Metazoa</taxon>
        <taxon>Ecdysozoa</taxon>
        <taxon>Arthropoda</taxon>
        <taxon>Hexapoda</taxon>
        <taxon>Insecta</taxon>
        <taxon>Pterygota</taxon>
        <taxon>Neoptera</taxon>
        <taxon>Paraneoptera</taxon>
        <taxon>Hemiptera</taxon>
        <taxon>Sternorrhyncha</taxon>
        <taxon>Aphidomorpha</taxon>
        <taxon>Aphidoidea</taxon>
        <taxon>Aphididae</taxon>
        <taxon>Aphidini</taxon>
        <taxon>Aphis</taxon>
        <taxon>Aphis</taxon>
    </lineage>
</organism>
<sequence>MQTDTTILIRSSLEKQRVPRKAIRQRILFIENKIKQLNNNEITIKDYILNGVMNVLIFQ</sequence>
<accession>A0A6G0WED0</accession>
<protein>
    <submittedName>
        <fullName evidence="1">Gamma-tubulin complex component</fullName>
    </submittedName>
</protein>
<comment type="caution">
    <text evidence="1">The sequence shown here is derived from an EMBL/GenBank/DDBJ whole genome shotgun (WGS) entry which is preliminary data.</text>
</comment>
<proteinExistence type="predicted"/>
<name>A0A6G0WED0_APHCR</name>
<dbReference type="EMBL" id="VUJU01008785">
    <property type="protein sequence ID" value="KAF0725877.1"/>
    <property type="molecule type" value="Genomic_DNA"/>
</dbReference>
<evidence type="ECO:0000313" key="2">
    <source>
        <dbReference type="Proteomes" id="UP000478052"/>
    </source>
</evidence>
<gene>
    <name evidence="1" type="ORF">FWK35_00024825</name>
</gene>
<evidence type="ECO:0000313" key="1">
    <source>
        <dbReference type="EMBL" id="KAF0725877.1"/>
    </source>
</evidence>
<dbReference type="Proteomes" id="UP000478052">
    <property type="component" value="Unassembled WGS sequence"/>
</dbReference>
<keyword evidence="2" id="KW-1185">Reference proteome</keyword>
<reference evidence="1 2" key="1">
    <citation type="submission" date="2019-08" db="EMBL/GenBank/DDBJ databases">
        <title>Whole genome of Aphis craccivora.</title>
        <authorList>
            <person name="Voronova N.V."/>
            <person name="Shulinski R.S."/>
            <person name="Bandarenka Y.V."/>
            <person name="Zhorov D.G."/>
            <person name="Warner D."/>
        </authorList>
    </citation>
    <scope>NUCLEOTIDE SEQUENCE [LARGE SCALE GENOMIC DNA]</scope>
    <source>
        <strain evidence="1">180601</strain>
        <tissue evidence="1">Whole Body</tissue>
    </source>
</reference>
<dbReference type="AlphaFoldDB" id="A0A6G0WED0"/>